<dbReference type="PROSITE" id="PS50110">
    <property type="entry name" value="RESPONSE_REGULATORY"/>
    <property type="match status" value="1"/>
</dbReference>
<evidence type="ECO:0000256" key="2">
    <source>
        <dbReference type="ARBA" id="ARBA00004651"/>
    </source>
</evidence>
<keyword evidence="6" id="KW-0808">Transferase</keyword>
<keyword evidence="9 12" id="KW-1133">Transmembrane helix</keyword>
<comment type="catalytic activity">
    <reaction evidence="1">
        <text>ATP + protein L-histidine = ADP + protein N-phospho-L-histidine.</text>
        <dbReference type="EC" id="2.7.13.3"/>
    </reaction>
</comment>
<dbReference type="CDD" id="cd00075">
    <property type="entry name" value="HATPase"/>
    <property type="match status" value="1"/>
</dbReference>
<dbReference type="PRINTS" id="PR00344">
    <property type="entry name" value="BCTRLSENSOR"/>
</dbReference>
<dbReference type="CDD" id="cd18773">
    <property type="entry name" value="PDC1_HK_sensor"/>
    <property type="match status" value="1"/>
</dbReference>
<dbReference type="PROSITE" id="PS50885">
    <property type="entry name" value="HAMP"/>
    <property type="match status" value="1"/>
</dbReference>
<protein>
    <recommendedName>
        <fullName evidence="3">histidine kinase</fullName>
        <ecNumber evidence="3">2.7.13.3</ecNumber>
    </recommendedName>
</protein>
<keyword evidence="8" id="KW-0418">Kinase</keyword>
<dbReference type="FunFam" id="3.30.565.10:FF:000049">
    <property type="entry name" value="Two-component sensor histidine kinase"/>
    <property type="match status" value="1"/>
</dbReference>
<evidence type="ECO:0000256" key="8">
    <source>
        <dbReference type="ARBA" id="ARBA00022777"/>
    </source>
</evidence>
<dbReference type="SUPFAM" id="SSF55874">
    <property type="entry name" value="ATPase domain of HSP90 chaperone/DNA topoisomerase II/histidine kinase"/>
    <property type="match status" value="1"/>
</dbReference>
<dbReference type="InterPro" id="IPR036890">
    <property type="entry name" value="HATPase_C_sf"/>
</dbReference>
<dbReference type="InterPro" id="IPR001789">
    <property type="entry name" value="Sig_transdc_resp-reg_receiver"/>
</dbReference>
<dbReference type="Pfam" id="PF02518">
    <property type="entry name" value="HATPase_c"/>
    <property type="match status" value="1"/>
</dbReference>
<evidence type="ECO:0000256" key="12">
    <source>
        <dbReference type="SAM" id="Phobius"/>
    </source>
</evidence>
<evidence type="ECO:0000256" key="11">
    <source>
        <dbReference type="PROSITE-ProRule" id="PRU00169"/>
    </source>
</evidence>
<evidence type="ECO:0000259" key="13">
    <source>
        <dbReference type="PROSITE" id="PS50109"/>
    </source>
</evidence>
<evidence type="ECO:0000256" key="1">
    <source>
        <dbReference type="ARBA" id="ARBA00000085"/>
    </source>
</evidence>
<sequence>MATYATSLTRPGLRGILTGTLAVLTAALILSVTAVVVWTATREAQRSIGRSLGDLAAYMREALESDVFERWRSARTLSTLPAFTNPASAYPGKRVILDRLKGNVEEIVWVGFADLSGRVTVGSGGANEAADVTDRRWFAAARERPSPAPGEPERPTIQTTPGERVVEIGVNVRDASGGSVGVLGMLVSWDWLGHLRRSLLDRSQGRQSDLEVIVLDREGRTVIGDQNHLGATLARQIAQRPDGFAIDTLPDGRTMVIGTSRASGGRGIEGLGWQIVVTSSAAVAFAPVDELRRQIITAGGLVGLMVLSAGWWVAGRIASPLQAIAARADRVGLAEALDGVEIEVPKSSSREIVSLAASLQGMIDRLADNEEALKHLANTLEHRVAVRTAELEAANRALSAARDDAVAATAAKSRFLAAASHDLRQPLHALSLFANALSRRVQGEEPRRLVANMETTLGSLQDMFNALLDVSRLDAGIVVAEPRTFVIGDLLERVAAGFRAQAAAHGLEFRLVPSRLAVVSDPILIETVLRNLVGNALKFTASGKVLVGVRRRGDMAVLEIHDTGPGVPEEDRERVFEEFERTKAAAHGQNDGLGLGLSIVRRLCALLGHRILLTSRHGRGTVFRVELPLAARALPLVEAPAVQPDLSLAGRHILVLDDEPMIVDALARTLRDDGATVTAACSSAEATEALAGGRAVDLAVIDLQLERGVDGLELIECWRRDRAFARPALIVTGATDPQTLARLQASGTPWLTKPVAVPVLRAALARLVG</sequence>
<dbReference type="GO" id="GO:0009927">
    <property type="term" value="F:histidine phosphotransfer kinase activity"/>
    <property type="evidence" value="ECO:0007669"/>
    <property type="project" value="TreeGrafter"/>
</dbReference>
<dbReference type="PANTHER" id="PTHR43047:SF9">
    <property type="entry name" value="HISTIDINE KINASE"/>
    <property type="match status" value="1"/>
</dbReference>
<keyword evidence="7 12" id="KW-0812">Transmembrane</keyword>
<dbReference type="InterPro" id="IPR004358">
    <property type="entry name" value="Sig_transdc_His_kin-like_C"/>
</dbReference>
<evidence type="ECO:0000313" key="17">
    <source>
        <dbReference type="Proteomes" id="UP000237889"/>
    </source>
</evidence>
<dbReference type="OrthoDB" id="9764438at2"/>
<dbReference type="Pfam" id="PF00512">
    <property type="entry name" value="HisKA"/>
    <property type="match status" value="1"/>
</dbReference>
<keyword evidence="17" id="KW-1185">Reference proteome</keyword>
<dbReference type="SMART" id="SM00387">
    <property type="entry name" value="HATPase_c"/>
    <property type="match status" value="1"/>
</dbReference>
<organism evidence="16 17">
    <name type="scientific">Phreatobacter cathodiphilus</name>
    <dbReference type="NCBI Taxonomy" id="1868589"/>
    <lineage>
        <taxon>Bacteria</taxon>
        <taxon>Pseudomonadati</taxon>
        <taxon>Pseudomonadota</taxon>
        <taxon>Alphaproteobacteria</taxon>
        <taxon>Hyphomicrobiales</taxon>
        <taxon>Phreatobacteraceae</taxon>
        <taxon>Phreatobacter</taxon>
    </lineage>
</organism>
<dbReference type="Pfam" id="PF00072">
    <property type="entry name" value="Response_reg"/>
    <property type="match status" value="1"/>
</dbReference>
<keyword evidence="5 11" id="KW-0597">Phosphoprotein</keyword>
<dbReference type="GO" id="GO:0005886">
    <property type="term" value="C:plasma membrane"/>
    <property type="evidence" value="ECO:0007669"/>
    <property type="project" value="UniProtKB-SubCell"/>
</dbReference>
<dbReference type="PANTHER" id="PTHR43047">
    <property type="entry name" value="TWO-COMPONENT HISTIDINE PROTEIN KINASE"/>
    <property type="match status" value="1"/>
</dbReference>
<dbReference type="Gene3D" id="3.30.565.10">
    <property type="entry name" value="Histidine kinase-like ATPase, C-terminal domain"/>
    <property type="match status" value="1"/>
</dbReference>
<dbReference type="AlphaFoldDB" id="A0A2S0NCZ9"/>
<dbReference type="Gene3D" id="6.10.340.10">
    <property type="match status" value="1"/>
</dbReference>
<dbReference type="InterPro" id="IPR011006">
    <property type="entry name" value="CheY-like_superfamily"/>
</dbReference>
<feature type="domain" description="Histidine kinase" evidence="13">
    <location>
        <begin position="418"/>
        <end position="631"/>
    </location>
</feature>
<evidence type="ECO:0000256" key="3">
    <source>
        <dbReference type="ARBA" id="ARBA00012438"/>
    </source>
</evidence>
<dbReference type="SUPFAM" id="SSF52172">
    <property type="entry name" value="CheY-like"/>
    <property type="match status" value="1"/>
</dbReference>
<evidence type="ECO:0000256" key="7">
    <source>
        <dbReference type="ARBA" id="ARBA00022692"/>
    </source>
</evidence>
<dbReference type="GO" id="GO:0000155">
    <property type="term" value="F:phosphorelay sensor kinase activity"/>
    <property type="evidence" value="ECO:0007669"/>
    <property type="project" value="InterPro"/>
</dbReference>
<feature type="domain" description="Response regulatory" evidence="14">
    <location>
        <begin position="652"/>
        <end position="768"/>
    </location>
</feature>
<evidence type="ECO:0000256" key="9">
    <source>
        <dbReference type="ARBA" id="ARBA00022989"/>
    </source>
</evidence>
<dbReference type="InterPro" id="IPR036097">
    <property type="entry name" value="HisK_dim/P_sf"/>
</dbReference>
<feature type="transmembrane region" description="Helical" evidence="12">
    <location>
        <begin position="295"/>
        <end position="314"/>
    </location>
</feature>
<dbReference type="KEGG" id="phr:C6569_13025"/>
<evidence type="ECO:0000256" key="4">
    <source>
        <dbReference type="ARBA" id="ARBA00022475"/>
    </source>
</evidence>
<evidence type="ECO:0000313" key="16">
    <source>
        <dbReference type="EMBL" id="AVO45916.1"/>
    </source>
</evidence>
<reference evidence="16 17" key="1">
    <citation type="submission" date="2018-03" db="EMBL/GenBank/DDBJ databases">
        <title>Genome sequencing of Phreatobacter sp.</title>
        <authorList>
            <person name="Kim S.-J."/>
            <person name="Heo J."/>
            <person name="Kwon S.-W."/>
        </authorList>
    </citation>
    <scope>NUCLEOTIDE SEQUENCE [LARGE SCALE GENOMIC DNA]</scope>
    <source>
        <strain evidence="16 17">S-12</strain>
    </source>
</reference>
<keyword evidence="4" id="KW-1003">Cell membrane</keyword>
<keyword evidence="10 12" id="KW-0472">Membrane</keyword>
<evidence type="ECO:0000256" key="5">
    <source>
        <dbReference type="ARBA" id="ARBA00022553"/>
    </source>
</evidence>
<dbReference type="CDD" id="cd00156">
    <property type="entry name" value="REC"/>
    <property type="match status" value="1"/>
</dbReference>
<comment type="subcellular location">
    <subcellularLocation>
        <location evidence="2">Cell membrane</location>
        <topology evidence="2">Multi-pass membrane protein</topology>
    </subcellularLocation>
</comment>
<dbReference type="SMART" id="SM00388">
    <property type="entry name" value="HisKA"/>
    <property type="match status" value="1"/>
</dbReference>
<gene>
    <name evidence="16" type="ORF">C6569_13025</name>
</gene>
<dbReference type="InterPro" id="IPR003594">
    <property type="entry name" value="HATPase_dom"/>
</dbReference>
<dbReference type="PROSITE" id="PS50109">
    <property type="entry name" value="HIS_KIN"/>
    <property type="match status" value="1"/>
</dbReference>
<proteinExistence type="predicted"/>
<dbReference type="InterPro" id="IPR005467">
    <property type="entry name" value="His_kinase_dom"/>
</dbReference>
<dbReference type="Gene3D" id="1.10.287.130">
    <property type="match status" value="1"/>
</dbReference>
<dbReference type="InterPro" id="IPR003661">
    <property type="entry name" value="HisK_dim/P_dom"/>
</dbReference>
<name>A0A2S0NCZ9_9HYPH</name>
<dbReference type="Pfam" id="PF02743">
    <property type="entry name" value="dCache_1"/>
    <property type="match status" value="1"/>
</dbReference>
<dbReference type="InterPro" id="IPR033479">
    <property type="entry name" value="dCache_1"/>
</dbReference>
<dbReference type="EC" id="2.7.13.3" evidence="3"/>
<feature type="modified residue" description="4-aspartylphosphate" evidence="11">
    <location>
        <position position="702"/>
    </location>
</feature>
<dbReference type="SMART" id="SM00448">
    <property type="entry name" value="REC"/>
    <property type="match status" value="1"/>
</dbReference>
<dbReference type="CDD" id="cd00082">
    <property type="entry name" value="HisKA"/>
    <property type="match status" value="1"/>
</dbReference>
<feature type="domain" description="HAMP" evidence="15">
    <location>
        <begin position="315"/>
        <end position="371"/>
    </location>
</feature>
<evidence type="ECO:0000259" key="15">
    <source>
        <dbReference type="PROSITE" id="PS50885"/>
    </source>
</evidence>
<dbReference type="Proteomes" id="UP000237889">
    <property type="component" value="Chromosome"/>
</dbReference>
<dbReference type="InterPro" id="IPR003660">
    <property type="entry name" value="HAMP_dom"/>
</dbReference>
<dbReference type="EMBL" id="CP027668">
    <property type="protein sequence ID" value="AVO45916.1"/>
    <property type="molecule type" value="Genomic_DNA"/>
</dbReference>
<evidence type="ECO:0000256" key="10">
    <source>
        <dbReference type="ARBA" id="ARBA00023136"/>
    </source>
</evidence>
<feature type="transmembrane region" description="Helical" evidence="12">
    <location>
        <begin position="16"/>
        <end position="40"/>
    </location>
</feature>
<evidence type="ECO:0000259" key="14">
    <source>
        <dbReference type="PROSITE" id="PS50110"/>
    </source>
</evidence>
<dbReference type="RefSeq" id="WP_106749257.1">
    <property type="nucleotide sequence ID" value="NZ_CP027668.1"/>
</dbReference>
<dbReference type="Gene3D" id="3.40.50.2300">
    <property type="match status" value="1"/>
</dbReference>
<evidence type="ECO:0000256" key="6">
    <source>
        <dbReference type="ARBA" id="ARBA00022679"/>
    </source>
</evidence>
<accession>A0A2S0NCZ9</accession>
<dbReference type="Gene3D" id="3.30.450.20">
    <property type="entry name" value="PAS domain"/>
    <property type="match status" value="1"/>
</dbReference>
<dbReference type="SUPFAM" id="SSF47384">
    <property type="entry name" value="Homodimeric domain of signal transducing histidine kinase"/>
    <property type="match status" value="1"/>
</dbReference>